<feature type="transmembrane region" description="Helical" evidence="16">
    <location>
        <begin position="139"/>
        <end position="165"/>
    </location>
</feature>
<dbReference type="GO" id="GO:0051246">
    <property type="term" value="P:regulation of protein metabolic process"/>
    <property type="evidence" value="ECO:0007669"/>
    <property type="project" value="UniProtKB-ARBA"/>
</dbReference>
<dbReference type="GO" id="GO:0005802">
    <property type="term" value="C:trans-Golgi network"/>
    <property type="evidence" value="ECO:0007669"/>
    <property type="project" value="UniProtKB-ARBA"/>
</dbReference>
<dbReference type="PANTHER" id="PTHR10981">
    <property type="entry name" value="BATTENIN"/>
    <property type="match status" value="1"/>
</dbReference>
<feature type="transmembrane region" description="Helical" evidence="16">
    <location>
        <begin position="202"/>
        <end position="222"/>
    </location>
</feature>
<protein>
    <recommendedName>
        <fullName evidence="15 16">Battenin</fullName>
    </recommendedName>
</protein>
<evidence type="ECO:0000313" key="17">
    <source>
        <dbReference type="Proteomes" id="UP000515150"/>
    </source>
</evidence>
<keyword evidence="13" id="KW-0449">Lipoprotein</keyword>
<evidence type="ECO:0000256" key="6">
    <source>
        <dbReference type="ARBA" id="ARBA00022553"/>
    </source>
</evidence>
<dbReference type="GeneID" id="114860931"/>
<keyword evidence="10 16" id="KW-0472">Membrane</keyword>
<dbReference type="SUPFAM" id="SSF103473">
    <property type="entry name" value="MFS general substrate transporter"/>
    <property type="match status" value="1"/>
</dbReference>
<feature type="transmembrane region" description="Helical" evidence="16">
    <location>
        <begin position="28"/>
        <end position="46"/>
    </location>
</feature>
<keyword evidence="11" id="KW-0325">Glycoprotein</keyword>
<sequence length="437" mass="48348">MEQTTSISADRGQQSHGRLTYWRSWSGFWFLGLCNNFAYVVMLSAAHDILKKQESKNATSSIQTTLTMDFQGGNSSNSSRYDCNPVSTAAVLLADILPTLAIKLSAPFVIHKLPYGFRVLFCIIMAAISFLLVSFSSAVWMSILGVVFASISSGLGELSFLALTVFFTRDVLGGWGSGTGAAGVAGASLYSGLTQVGLSPQVTLLIMLVVPVVMSISYFVLLNHPPSFPQWRCREAEYRAVGTDERQQLMNESEDEQEPTAVNKNSGPLTIAEKLHVVKGLLKFVVPLGLVYFAEYFINQGLMELLYFPHFFLSHAEQYRWYQTLYQIGVLVSRSSLCCVKIRKLWLLCVLQMVNAVLLLFAVRYQFLPSAWLVFVIILYEGLLGGAAYVNTFYFISKEMDDRHREFAMAAASVGDSFGIALAGGVAFPVHKYFCGL</sequence>
<dbReference type="GO" id="GO:0043524">
    <property type="term" value="P:negative regulation of neuron apoptotic process"/>
    <property type="evidence" value="ECO:0007669"/>
    <property type="project" value="Ensembl"/>
</dbReference>
<keyword evidence="7 16" id="KW-0812">Transmembrane</keyword>
<comment type="subcellular location">
    <subcellularLocation>
        <location evidence="2">Late endosome</location>
    </subcellularLocation>
    <subcellularLocation>
        <location evidence="1 16">Lysosome membrane</location>
        <topology evidence="1 16">Multi-pass membrane protein</topology>
    </subcellularLocation>
</comment>
<evidence type="ECO:0000313" key="18">
    <source>
        <dbReference type="RefSeq" id="XP_029015668.1"/>
    </source>
</evidence>
<evidence type="ECO:0000256" key="4">
    <source>
        <dbReference type="ARBA" id="ARBA00022448"/>
    </source>
</evidence>
<keyword evidence="14" id="KW-0636">Prenylation</keyword>
<dbReference type="GO" id="GO:0005770">
    <property type="term" value="C:late endosome"/>
    <property type="evidence" value="ECO:0007669"/>
    <property type="project" value="UniProtKB-SubCell"/>
</dbReference>
<dbReference type="Gene3D" id="1.20.1250.20">
    <property type="entry name" value="MFS general substrate transporter like domains"/>
    <property type="match status" value="1"/>
</dbReference>
<dbReference type="GO" id="GO:0006865">
    <property type="term" value="P:amino acid transport"/>
    <property type="evidence" value="ECO:0007669"/>
    <property type="project" value="UniProtKB-ARBA"/>
</dbReference>
<dbReference type="AlphaFoldDB" id="A0A6P7NBP2"/>
<evidence type="ECO:0000256" key="14">
    <source>
        <dbReference type="ARBA" id="ARBA00023289"/>
    </source>
</evidence>
<keyword evidence="4" id="KW-0813">Transport</keyword>
<dbReference type="GO" id="GO:0045121">
    <property type="term" value="C:membrane raft"/>
    <property type="evidence" value="ECO:0007669"/>
    <property type="project" value="UniProtKB-ARBA"/>
</dbReference>
<feature type="transmembrane region" description="Helical" evidence="16">
    <location>
        <begin position="407"/>
        <end position="428"/>
    </location>
</feature>
<comment type="similarity">
    <text evidence="3 16">Belongs to the battenin family.</text>
</comment>
<dbReference type="InterPro" id="IPR036259">
    <property type="entry name" value="MFS_trans_sf"/>
</dbReference>
<dbReference type="GO" id="GO:0006897">
    <property type="term" value="P:endocytosis"/>
    <property type="evidence" value="ECO:0007669"/>
    <property type="project" value="UniProtKB-ARBA"/>
</dbReference>
<dbReference type="Proteomes" id="UP000515150">
    <property type="component" value="Chromosome 8"/>
</dbReference>
<evidence type="ECO:0000256" key="12">
    <source>
        <dbReference type="ARBA" id="ARBA00023228"/>
    </source>
</evidence>
<accession>A0A6P7NBP2</accession>
<dbReference type="GO" id="GO:0051649">
    <property type="term" value="P:establishment of localization in cell"/>
    <property type="evidence" value="ECO:0007669"/>
    <property type="project" value="UniProtKB-ARBA"/>
</dbReference>
<evidence type="ECO:0000256" key="9">
    <source>
        <dbReference type="ARBA" id="ARBA00022989"/>
    </source>
</evidence>
<keyword evidence="9 16" id="KW-1133">Transmembrane helix</keyword>
<feature type="transmembrane region" description="Helical" evidence="16">
    <location>
        <begin position="115"/>
        <end position="133"/>
    </location>
</feature>
<keyword evidence="6" id="KW-0597">Phosphoprotein</keyword>
<dbReference type="Pfam" id="PF02487">
    <property type="entry name" value="CLN3"/>
    <property type="match status" value="1"/>
</dbReference>
<keyword evidence="17" id="KW-1185">Reference proteome</keyword>
<evidence type="ECO:0000256" key="3">
    <source>
        <dbReference type="ARBA" id="ARBA00007467"/>
    </source>
</evidence>
<reference evidence="18" key="1">
    <citation type="submission" date="2025-08" db="UniProtKB">
        <authorList>
            <consortium name="RefSeq"/>
        </authorList>
    </citation>
    <scope>IDENTIFICATION</scope>
</reference>
<evidence type="ECO:0000256" key="10">
    <source>
        <dbReference type="ARBA" id="ARBA00023136"/>
    </source>
</evidence>
<evidence type="ECO:0000256" key="1">
    <source>
        <dbReference type="ARBA" id="ARBA00004155"/>
    </source>
</evidence>
<dbReference type="FunCoup" id="A0A6P7NBP2">
    <property type="interactions" value="650"/>
</dbReference>
<dbReference type="InterPro" id="IPR018460">
    <property type="entry name" value="Battenin_disease_Cln3_subgr"/>
</dbReference>
<evidence type="ECO:0000256" key="13">
    <source>
        <dbReference type="ARBA" id="ARBA00023288"/>
    </source>
</evidence>
<evidence type="ECO:0000256" key="8">
    <source>
        <dbReference type="ARBA" id="ARBA00022753"/>
    </source>
</evidence>
<dbReference type="PRINTS" id="PR01315">
    <property type="entry name" value="BATTENIN"/>
</dbReference>
<dbReference type="PANTHER" id="PTHR10981:SF0">
    <property type="entry name" value="BATTENIN"/>
    <property type="match status" value="1"/>
</dbReference>
<evidence type="ECO:0000256" key="7">
    <source>
        <dbReference type="ARBA" id="ARBA00022692"/>
    </source>
</evidence>
<name>A0A6P7NBP2_BETSP</name>
<dbReference type="GO" id="GO:0061024">
    <property type="term" value="P:membrane organization"/>
    <property type="evidence" value="ECO:0007669"/>
    <property type="project" value="UniProtKB-ARBA"/>
</dbReference>
<feature type="transmembrane region" description="Helical" evidence="16">
    <location>
        <begin position="172"/>
        <end position="190"/>
    </location>
</feature>
<gene>
    <name evidence="18" type="primary">cln3</name>
</gene>
<keyword evidence="12 16" id="KW-0458">Lysosome</keyword>
<dbReference type="GO" id="GO:0043005">
    <property type="term" value="C:neuron projection"/>
    <property type="evidence" value="ECO:0007669"/>
    <property type="project" value="UniProtKB-ARBA"/>
</dbReference>
<feature type="transmembrane region" description="Helical" evidence="16">
    <location>
        <begin position="371"/>
        <end position="395"/>
    </location>
</feature>
<dbReference type="PIRSF" id="PIRSF015974">
    <property type="entry name" value="CLN3_BTN1"/>
    <property type="match status" value="1"/>
</dbReference>
<evidence type="ECO:0000256" key="11">
    <source>
        <dbReference type="ARBA" id="ARBA00023180"/>
    </source>
</evidence>
<dbReference type="GO" id="GO:0007040">
    <property type="term" value="P:lysosome organization"/>
    <property type="evidence" value="ECO:0007669"/>
    <property type="project" value="Ensembl"/>
</dbReference>
<dbReference type="InParanoid" id="A0A6P7NBP2"/>
<dbReference type="RefSeq" id="XP_029015668.1">
    <property type="nucleotide sequence ID" value="XM_029159835.3"/>
</dbReference>
<evidence type="ECO:0000256" key="5">
    <source>
        <dbReference type="ARBA" id="ARBA00022481"/>
    </source>
</evidence>
<keyword evidence="8" id="KW-0967">Endosome</keyword>
<dbReference type="GO" id="GO:0051453">
    <property type="term" value="P:regulation of intracellular pH"/>
    <property type="evidence" value="ECO:0007669"/>
    <property type="project" value="TreeGrafter"/>
</dbReference>
<feature type="transmembrane region" description="Helical" evidence="16">
    <location>
        <begin position="345"/>
        <end position="365"/>
    </location>
</feature>
<organism evidence="17 18">
    <name type="scientific">Betta splendens</name>
    <name type="common">Siamese fighting fish</name>
    <dbReference type="NCBI Taxonomy" id="158456"/>
    <lineage>
        <taxon>Eukaryota</taxon>
        <taxon>Metazoa</taxon>
        <taxon>Chordata</taxon>
        <taxon>Craniata</taxon>
        <taxon>Vertebrata</taxon>
        <taxon>Euteleostomi</taxon>
        <taxon>Actinopterygii</taxon>
        <taxon>Neopterygii</taxon>
        <taxon>Teleostei</taxon>
        <taxon>Neoteleostei</taxon>
        <taxon>Acanthomorphata</taxon>
        <taxon>Anabantaria</taxon>
        <taxon>Anabantiformes</taxon>
        <taxon>Anabantoidei</taxon>
        <taxon>Osphronemidae</taxon>
        <taxon>Betta</taxon>
    </lineage>
</organism>
<proteinExistence type="inferred from homology"/>
<dbReference type="OrthoDB" id="5965864at2759"/>
<dbReference type="InterPro" id="IPR003492">
    <property type="entry name" value="Battenin_disease_Cln3"/>
</dbReference>
<evidence type="ECO:0000256" key="2">
    <source>
        <dbReference type="ARBA" id="ARBA00004603"/>
    </source>
</evidence>
<evidence type="ECO:0000256" key="15">
    <source>
        <dbReference type="ARBA" id="ARBA00067247"/>
    </source>
</evidence>
<keyword evidence="5" id="KW-0488">Methylation</keyword>
<dbReference type="GO" id="GO:0005769">
    <property type="term" value="C:early endosome"/>
    <property type="evidence" value="ECO:0007669"/>
    <property type="project" value="UniProtKB-ARBA"/>
</dbReference>
<dbReference type="FunFam" id="1.20.1250.20:FF:000228">
    <property type="entry name" value="Battenin"/>
    <property type="match status" value="1"/>
</dbReference>
<dbReference type="KEGG" id="bspl:114860931"/>
<evidence type="ECO:0000256" key="16">
    <source>
        <dbReference type="RuleBase" id="RU361113"/>
    </source>
</evidence>
<dbReference type="CTD" id="1201"/>
<dbReference type="GO" id="GO:0007409">
    <property type="term" value="P:axonogenesis"/>
    <property type="evidence" value="ECO:0007669"/>
    <property type="project" value="Ensembl"/>
</dbReference>
<dbReference type="GO" id="GO:0005765">
    <property type="term" value="C:lysosomal membrane"/>
    <property type="evidence" value="ECO:0007669"/>
    <property type="project" value="UniProtKB-SubCell"/>
</dbReference>